<comment type="caution">
    <text evidence="1">The sequence shown here is derived from an EMBL/GenBank/DDBJ whole genome shotgun (WGS) entry which is preliminary data.</text>
</comment>
<evidence type="ECO:0000313" key="2">
    <source>
        <dbReference type="Proteomes" id="UP000245252"/>
    </source>
</evidence>
<proteinExistence type="predicted"/>
<accession>A0A2U2DPH9</accession>
<sequence>MVDLSPFFLNPRDFLKSNLLVMDTSPTGVCGSQTPVLGNFTIDTDNRYDNVKRKSKHFWKSGYDIAALKVSWKNQSGNQTVPAIWLPYEANQIRTASLPSDVPFMFTAPMSGCTFAMSTFKNGSARVAHVNFQTDDGHIDTAKMNTNTSGFRKTIGRDAYRTKVRGKPAAPERHAGLLMTVIGVNDRKKGWKFYGQQYEMDMVAGTLEYIELKYLN</sequence>
<gene>
    <name evidence="1" type="ORF">DEM27_17415</name>
</gene>
<reference evidence="1 2" key="1">
    <citation type="submission" date="2018-05" db="EMBL/GenBank/DDBJ databases">
        <title>The draft genome of strain NS-104.</title>
        <authorList>
            <person name="Hang P."/>
            <person name="Jiang J."/>
        </authorList>
    </citation>
    <scope>NUCLEOTIDE SEQUENCE [LARGE SCALE GENOMIC DNA]</scope>
    <source>
        <strain evidence="1 2">NS-104</strain>
    </source>
</reference>
<dbReference type="RefSeq" id="WP_109459512.1">
    <property type="nucleotide sequence ID" value="NZ_QFBC01000007.1"/>
</dbReference>
<dbReference type="Proteomes" id="UP000245252">
    <property type="component" value="Unassembled WGS sequence"/>
</dbReference>
<name>A0A2U2DPH9_9HYPH</name>
<dbReference type="EMBL" id="QFBC01000007">
    <property type="protein sequence ID" value="PWE55214.1"/>
    <property type="molecule type" value="Genomic_DNA"/>
</dbReference>
<organism evidence="1 2">
    <name type="scientific">Metarhizobium album</name>
    <dbReference type="NCBI Taxonomy" id="2182425"/>
    <lineage>
        <taxon>Bacteria</taxon>
        <taxon>Pseudomonadati</taxon>
        <taxon>Pseudomonadota</taxon>
        <taxon>Alphaproteobacteria</taxon>
        <taxon>Hyphomicrobiales</taxon>
        <taxon>Rhizobiaceae</taxon>
        <taxon>Metarhizobium</taxon>
    </lineage>
</organism>
<dbReference type="OrthoDB" id="7300340at2"/>
<keyword evidence="2" id="KW-1185">Reference proteome</keyword>
<dbReference type="AlphaFoldDB" id="A0A2U2DPH9"/>
<protein>
    <submittedName>
        <fullName evidence="1">Uncharacterized protein</fullName>
    </submittedName>
</protein>
<evidence type="ECO:0000313" key="1">
    <source>
        <dbReference type="EMBL" id="PWE55214.1"/>
    </source>
</evidence>